<evidence type="ECO:0000313" key="6">
    <source>
        <dbReference type="Proteomes" id="UP000192596"/>
    </source>
</evidence>
<protein>
    <submittedName>
        <fullName evidence="5">Uncharacterized protein</fullName>
    </submittedName>
</protein>
<dbReference type="InterPro" id="IPR052587">
    <property type="entry name" value="TELO2-interacting_protein_1"/>
</dbReference>
<dbReference type="FunCoup" id="A0A1V8SFQ9">
    <property type="interactions" value="1151"/>
</dbReference>
<dbReference type="EMBL" id="NAJO01000049">
    <property type="protein sequence ID" value="OQN97966.1"/>
    <property type="molecule type" value="Genomic_DNA"/>
</dbReference>
<feature type="domain" description="TTI1 C-terminal TPR" evidence="4">
    <location>
        <begin position="761"/>
        <end position="921"/>
    </location>
</feature>
<feature type="compositionally biased region" description="Polar residues" evidence="2">
    <location>
        <begin position="264"/>
        <end position="285"/>
    </location>
</feature>
<dbReference type="InParanoid" id="A0A1V8SFQ9"/>
<feature type="compositionally biased region" description="Basic and acidic residues" evidence="2">
    <location>
        <begin position="1061"/>
        <end position="1071"/>
    </location>
</feature>
<comment type="caution">
    <text evidence="5">The sequence shown here is derived from an EMBL/GenBank/DDBJ whole genome shotgun (WGS) entry which is preliminary data.</text>
</comment>
<dbReference type="AlphaFoldDB" id="A0A1V8SFQ9"/>
<feature type="region of interest" description="Disordered" evidence="2">
    <location>
        <begin position="1185"/>
        <end position="1209"/>
    </location>
</feature>
<feature type="compositionally biased region" description="Pro residues" evidence="2">
    <location>
        <begin position="806"/>
        <end position="816"/>
    </location>
</feature>
<dbReference type="Proteomes" id="UP000192596">
    <property type="component" value="Unassembled WGS sequence"/>
</dbReference>
<dbReference type="Pfam" id="PF24181">
    <property type="entry name" value="TPR_TTI1_C"/>
    <property type="match status" value="1"/>
</dbReference>
<evidence type="ECO:0000259" key="3">
    <source>
        <dbReference type="Pfam" id="PF24173"/>
    </source>
</evidence>
<dbReference type="InterPro" id="IPR011989">
    <property type="entry name" value="ARM-like"/>
</dbReference>
<dbReference type="Pfam" id="PF21547">
    <property type="entry name" value="TTI1"/>
    <property type="match status" value="1"/>
</dbReference>
<dbReference type="STRING" id="1507870.A0A1V8SFQ9"/>
<dbReference type="InterPro" id="IPR057567">
    <property type="entry name" value="TPR_TTI1_C"/>
</dbReference>
<dbReference type="SUPFAM" id="SSF48371">
    <property type="entry name" value="ARM repeat"/>
    <property type="match status" value="1"/>
</dbReference>
<dbReference type="PANTHER" id="PTHR18460">
    <property type="entry name" value="TEL2 INTERACTING PROTEIN 1 TTI1 FAMILY MEMBER"/>
    <property type="match status" value="1"/>
</dbReference>
<organism evidence="5 6">
    <name type="scientific">Cryoendolithus antarcticus</name>
    <dbReference type="NCBI Taxonomy" id="1507870"/>
    <lineage>
        <taxon>Eukaryota</taxon>
        <taxon>Fungi</taxon>
        <taxon>Dikarya</taxon>
        <taxon>Ascomycota</taxon>
        <taxon>Pezizomycotina</taxon>
        <taxon>Dothideomycetes</taxon>
        <taxon>Dothideomycetidae</taxon>
        <taxon>Cladosporiales</taxon>
        <taxon>Cladosporiaceae</taxon>
        <taxon>Cryoendolithus</taxon>
    </lineage>
</organism>
<gene>
    <name evidence="5" type="ORF">B0A48_16271</name>
</gene>
<dbReference type="Pfam" id="PF24173">
    <property type="entry name" value="TPR_TTI1_N"/>
    <property type="match status" value="1"/>
</dbReference>
<reference evidence="6" key="1">
    <citation type="submission" date="2017-03" db="EMBL/GenBank/DDBJ databases">
        <title>Genomes of endolithic fungi from Antarctica.</title>
        <authorList>
            <person name="Coleine C."/>
            <person name="Masonjones S."/>
            <person name="Stajich J.E."/>
        </authorList>
    </citation>
    <scope>NUCLEOTIDE SEQUENCE [LARGE SCALE GENOMIC DNA]</scope>
    <source>
        <strain evidence="6">CCFEE 5527</strain>
    </source>
</reference>
<feature type="compositionally biased region" description="Basic and acidic residues" evidence="2">
    <location>
        <begin position="773"/>
        <end position="788"/>
    </location>
</feature>
<feature type="region of interest" description="Disordered" evidence="2">
    <location>
        <begin position="264"/>
        <end position="295"/>
    </location>
</feature>
<dbReference type="InterPro" id="IPR057566">
    <property type="entry name" value="TPR_TTI1_N"/>
</dbReference>
<dbReference type="OrthoDB" id="49511at2759"/>
<dbReference type="Gene3D" id="1.25.10.10">
    <property type="entry name" value="Leucine-rich Repeat Variant"/>
    <property type="match status" value="2"/>
</dbReference>
<proteinExistence type="predicted"/>
<dbReference type="GO" id="GO:0005737">
    <property type="term" value="C:cytoplasm"/>
    <property type="evidence" value="ECO:0007669"/>
    <property type="project" value="TreeGrafter"/>
</dbReference>
<dbReference type="PANTHER" id="PTHR18460:SF3">
    <property type="entry name" value="TELO2-INTERACTING PROTEIN 1 HOMOLOG"/>
    <property type="match status" value="1"/>
</dbReference>
<evidence type="ECO:0000256" key="1">
    <source>
        <dbReference type="PROSITE-ProRule" id="PRU00103"/>
    </source>
</evidence>
<evidence type="ECO:0000313" key="5">
    <source>
        <dbReference type="EMBL" id="OQN97966.1"/>
    </source>
</evidence>
<feature type="region of interest" description="Disordered" evidence="2">
    <location>
        <begin position="1061"/>
        <end position="1086"/>
    </location>
</feature>
<dbReference type="InterPro" id="IPR016024">
    <property type="entry name" value="ARM-type_fold"/>
</dbReference>
<dbReference type="InterPro" id="IPR021133">
    <property type="entry name" value="HEAT_type_2"/>
</dbReference>
<keyword evidence="6" id="KW-1185">Reference proteome</keyword>
<name>A0A1V8SFQ9_9PEZI</name>
<evidence type="ECO:0000259" key="4">
    <source>
        <dbReference type="Pfam" id="PF24181"/>
    </source>
</evidence>
<dbReference type="InterPro" id="IPR049362">
    <property type="entry name" value="TTI1_rpt"/>
</dbReference>
<dbReference type="PROSITE" id="PS50077">
    <property type="entry name" value="HEAT_REPEAT"/>
    <property type="match status" value="1"/>
</dbReference>
<feature type="region of interest" description="Disordered" evidence="2">
    <location>
        <begin position="773"/>
        <end position="816"/>
    </location>
</feature>
<sequence>MPHLGAKIDDRQQAFQRLKPACVALSRTALALSGPKGSIAALTRDLDTLRTILNSFTSKSSPLDEKLADYVFFPLSQVLKQSQKLSLTCLEMTLEILAVLIEHGWRQHIQHTLAAQMLILCTLLAGDKPTGLSTEKTTNELRAAALHCLSFLFGALAGTREGRRSVTDERAVPQLGQTISTTLDALVDGASLELQVAAAKALHALVDIVDDGDVLASFLPGIVSKLTRVLAPQTKQRRNHAVLIECLNIICVLLKAVLGNPSPTSSAHNTSAPVNGSVARNGSRSENGDGHQTEASPHVLSALQQICRLRGHDREDVRAALGELGVTVLKDCNISLATSRALALGTLVFLSTDSPRMSPVIELEYMLQTDTGLLALLQELLHDQLQSLVQTMMGADEYLKTQKIQHLRAAYEMLDRCGATTILLMRAIAKALDDSVVIVLQSSKLKSLQTTSIEPMQSLDLTIQDSDSMRTSFDSALVLQRGQEQVMASIESFIELLGQSPASTHYSIEVAGKIRMSHGDAQVSQFWAAYSLAKAATTKDQVTNTMLITHETDSASSSDLLEELYSFSLDALTSSVPATAQDQMIQALALRTVALRAQAAGVDFRAELVDALYPILHTLASPTPALQQDSIVALNVITAACGYPSTSALIIENVDYLTNAVALKLNTFDVSPQAPQVLLMMLRLAGPGLLPYMEDTVESIFAALESYHGYSTLVELLFRVLGVMAEEGIKAPTLVAPNKGLIETGYVKEEQWQPTSMAKLTSTLRDRVAERKELASAKNGKRDLDAFPREPWAADPTTENEEEQSAPPPNDTDVEIPPPAPKIYALLLKITTLTQHFLPSASPSLRTSLLSLIHTSIPAIALHDNSFLPLINTLWPEIVSRLDDEEVHVRTAALEVIALLCEHAGSFMRSRITALWPVIKDLHRHLVADLVKAVAPVAKSAAREKVETDVKAVSRALALTKPSGSSAVAVYTDTSLRLLFDALVGFLLAMVRSTPSLDPEVFDETLEMLTPVLDRADVREALEGPSGNAEAVWLVRLRTGAMTPPKAPSTTAIGVEDIRRTKQTRQAEVRNRHAVPPKPKDSKDHFLRSPAFRASPCVFFTLKMWLGADVCLHSGTSCMHADRLTLRQTNNWNTTEDPARVIFCENYQTIRVPNAGLCRCCPVPPVLRVPALSKERTLQLIAEEAGQKAGANGQGEKWAYPSPAQTASP</sequence>
<evidence type="ECO:0000256" key="2">
    <source>
        <dbReference type="SAM" id="MobiDB-lite"/>
    </source>
</evidence>
<feature type="repeat" description="HEAT" evidence="1">
    <location>
        <begin position="874"/>
        <end position="911"/>
    </location>
</feature>
<feature type="domain" description="TTI1 N-terminal TPR" evidence="3">
    <location>
        <begin position="15"/>
        <end position="353"/>
    </location>
</feature>
<accession>A0A1V8SFQ9</accession>